<gene>
    <name evidence="6" type="ORF">H8S44_14150</name>
</gene>
<dbReference type="InterPro" id="IPR003825">
    <property type="entry name" value="Colicin-V_CvpA"/>
</dbReference>
<dbReference type="GO" id="GO:0009403">
    <property type="term" value="P:toxin biosynthetic process"/>
    <property type="evidence" value="ECO:0007669"/>
    <property type="project" value="InterPro"/>
</dbReference>
<evidence type="ECO:0000313" key="7">
    <source>
        <dbReference type="Proteomes" id="UP000649345"/>
    </source>
</evidence>
<keyword evidence="3 5" id="KW-1133">Transmembrane helix</keyword>
<evidence type="ECO:0000313" key="6">
    <source>
        <dbReference type="EMBL" id="MBC5660900.1"/>
    </source>
</evidence>
<proteinExistence type="predicted"/>
<comment type="subcellular location">
    <subcellularLocation>
        <location evidence="1">Membrane</location>
        <topology evidence="1">Multi-pass membrane protein</topology>
    </subcellularLocation>
</comment>
<evidence type="ECO:0000256" key="1">
    <source>
        <dbReference type="ARBA" id="ARBA00004141"/>
    </source>
</evidence>
<dbReference type="EMBL" id="JACOOR010000008">
    <property type="protein sequence ID" value="MBC5660900.1"/>
    <property type="molecule type" value="Genomic_DNA"/>
</dbReference>
<feature type="transmembrane region" description="Helical" evidence="5">
    <location>
        <begin position="57"/>
        <end position="76"/>
    </location>
</feature>
<evidence type="ECO:0000256" key="5">
    <source>
        <dbReference type="SAM" id="Phobius"/>
    </source>
</evidence>
<comment type="caution">
    <text evidence="6">The sequence shown here is derived from an EMBL/GenBank/DDBJ whole genome shotgun (WGS) entry which is preliminary data.</text>
</comment>
<dbReference type="GO" id="GO:0016020">
    <property type="term" value="C:membrane"/>
    <property type="evidence" value="ECO:0007669"/>
    <property type="project" value="UniProtKB-SubCell"/>
</dbReference>
<dbReference type="Pfam" id="PF02674">
    <property type="entry name" value="Colicin_V"/>
    <property type="match status" value="1"/>
</dbReference>
<name>A0A923LDY4_9FIRM</name>
<evidence type="ECO:0000256" key="3">
    <source>
        <dbReference type="ARBA" id="ARBA00022989"/>
    </source>
</evidence>
<feature type="transmembrane region" description="Helical" evidence="5">
    <location>
        <begin position="31"/>
        <end position="52"/>
    </location>
</feature>
<feature type="transmembrane region" description="Helical" evidence="5">
    <location>
        <begin position="96"/>
        <end position="119"/>
    </location>
</feature>
<keyword evidence="4 5" id="KW-0472">Membrane</keyword>
<dbReference type="Proteomes" id="UP000649345">
    <property type="component" value="Unassembled WGS sequence"/>
</dbReference>
<evidence type="ECO:0000256" key="4">
    <source>
        <dbReference type="ARBA" id="ARBA00023136"/>
    </source>
</evidence>
<accession>A0A923LDY4</accession>
<keyword evidence="7" id="KW-1185">Reference proteome</keyword>
<reference evidence="6" key="1">
    <citation type="submission" date="2020-08" db="EMBL/GenBank/DDBJ databases">
        <title>Genome public.</title>
        <authorList>
            <person name="Liu C."/>
            <person name="Sun Q."/>
        </authorList>
    </citation>
    <scope>NUCLEOTIDE SEQUENCE</scope>
    <source>
        <strain evidence="6">NSJ-68</strain>
    </source>
</reference>
<protein>
    <submittedName>
        <fullName evidence="6">CvpA family protein</fullName>
    </submittedName>
</protein>
<dbReference type="AlphaFoldDB" id="A0A923LDY4"/>
<organism evidence="6 7">
    <name type="scientific">Anaerosacchariphilus hominis</name>
    <dbReference type="NCBI Taxonomy" id="2763017"/>
    <lineage>
        <taxon>Bacteria</taxon>
        <taxon>Bacillati</taxon>
        <taxon>Bacillota</taxon>
        <taxon>Clostridia</taxon>
        <taxon>Lachnospirales</taxon>
        <taxon>Lachnospiraceae</taxon>
        <taxon>Anaerosacchariphilus</taxon>
    </lineage>
</organism>
<evidence type="ECO:0000256" key="2">
    <source>
        <dbReference type="ARBA" id="ARBA00022692"/>
    </source>
</evidence>
<keyword evidence="2 5" id="KW-0812">Transmembrane</keyword>
<sequence>MNWLLPVILLFLLLCAWDGHRKGLIRKSVGILSLALTLVLTAVLTPMVAAVLKVESILAFLIVMILVGVLVRGIAFSLDLVSGLPIIHGLNKTAGMLFGVAEGLVAVWVFFFAVTVLSFTETGGMLLRMTQQSTILSWLYRNNLLNLLLK</sequence>
<dbReference type="RefSeq" id="WP_186872631.1">
    <property type="nucleotide sequence ID" value="NZ_JACOOR010000008.1"/>
</dbReference>